<dbReference type="GO" id="GO:0005654">
    <property type="term" value="C:nucleoplasm"/>
    <property type="evidence" value="ECO:0007669"/>
    <property type="project" value="TreeGrafter"/>
</dbReference>
<dbReference type="InterPro" id="IPR048696">
    <property type="entry name" value="SHQ1-like_CS"/>
</dbReference>
<gene>
    <name evidence="4" type="ORF">DNF11_2393</name>
</gene>
<dbReference type="InterPro" id="IPR008978">
    <property type="entry name" value="HSP20-like_chaperone"/>
</dbReference>
<reference evidence="4 5" key="1">
    <citation type="submission" date="2018-10" db="EMBL/GenBank/DDBJ databases">
        <title>Complete genome sequence of Malassezia restricta CBS 7877.</title>
        <authorList>
            <person name="Morand S.C."/>
            <person name="Bertignac M."/>
            <person name="Iltis A."/>
            <person name="Kolder I."/>
            <person name="Pirovano W."/>
            <person name="Jourdain R."/>
            <person name="Clavaud C."/>
        </authorList>
    </citation>
    <scope>NUCLEOTIDE SEQUENCE [LARGE SCALE GENOMIC DNA]</scope>
    <source>
        <strain evidence="4 5">CBS 7877</strain>
    </source>
</reference>
<dbReference type="GO" id="GO:0005737">
    <property type="term" value="C:cytoplasm"/>
    <property type="evidence" value="ECO:0007669"/>
    <property type="project" value="TreeGrafter"/>
</dbReference>
<dbReference type="Pfam" id="PF04925">
    <property type="entry name" value="SHQ1"/>
    <property type="match status" value="1"/>
</dbReference>
<keyword evidence="5" id="KW-1185">Reference proteome</keyword>
<name>A0A3G2S5G0_MALR7</name>
<evidence type="ECO:0000259" key="2">
    <source>
        <dbReference type="Pfam" id="PF04925"/>
    </source>
</evidence>
<feature type="domain" description="Shq1 C-terminal" evidence="2">
    <location>
        <begin position="222"/>
        <end position="329"/>
    </location>
</feature>
<dbReference type="AlphaFoldDB" id="A0A3G2S5G0"/>
<feature type="domain" description="SHQ1-like CS" evidence="3">
    <location>
        <begin position="5"/>
        <end position="99"/>
    </location>
</feature>
<dbReference type="GO" id="GO:0051082">
    <property type="term" value="F:unfolded protein binding"/>
    <property type="evidence" value="ECO:0007669"/>
    <property type="project" value="TreeGrafter"/>
</dbReference>
<protein>
    <submittedName>
        <fullName evidence="4">SHQ1 protein</fullName>
    </submittedName>
</protein>
<dbReference type="Gene3D" id="2.60.40.790">
    <property type="match status" value="1"/>
</dbReference>
<sequence length="411" mass="45674">MQLVTPSFHVEQDASFVHVSISCVDAKVAEVRIVAEERTFGCFVDPVYLPLNLPCAVESMSETCALTSSPHGTYDPKTQTFTVHIKKRVHGEHFPGLEALRPQILSDNEMAQLEEASRQQGEHPYGLMSSHVPLSHAYAAMMRNGRVPILDIVDPTVVPLAERSMRAEELEIQKWDEGMYLDSYVDVDGDVAAAMHVVPALLRKDVPQGTQPAWAGPLPPTEQAQACLVQVVFAYLYEMHVSSNEASTESAWTICKLCRSLTCFSEPLPPGTDVQDVLRWSFRRALTYTLYRSWALCERICSDAHELFNLPDAKARILHMLRDMDAIFALAPTGTGLAEPMELALQLVWDAWLAPLESWIHAASDDDIKAMVSIWNARMSKDAVGTPGEWDLEAWEAAAREAQEHGEGGFV</sequence>
<proteinExistence type="inferred from homology"/>
<dbReference type="GO" id="GO:0000493">
    <property type="term" value="P:box H/ACA snoRNP assembly"/>
    <property type="evidence" value="ECO:0007669"/>
    <property type="project" value="InterPro"/>
</dbReference>
<evidence type="ECO:0000313" key="5">
    <source>
        <dbReference type="Proteomes" id="UP000269793"/>
    </source>
</evidence>
<dbReference type="PANTHER" id="PTHR12967:SF0">
    <property type="entry name" value="PROTEIN SHQ1 HOMOLOG"/>
    <property type="match status" value="1"/>
</dbReference>
<dbReference type="PANTHER" id="PTHR12967">
    <property type="entry name" value="PROTEIN SHQ1 HOMOLOG"/>
    <property type="match status" value="1"/>
</dbReference>
<organism evidence="4 5">
    <name type="scientific">Malassezia restricta (strain ATCC 96810 / NBRC 103918 / CBS 7877)</name>
    <name type="common">Seborrheic dermatitis infection agent</name>
    <dbReference type="NCBI Taxonomy" id="425264"/>
    <lineage>
        <taxon>Eukaryota</taxon>
        <taxon>Fungi</taxon>
        <taxon>Dikarya</taxon>
        <taxon>Basidiomycota</taxon>
        <taxon>Ustilaginomycotina</taxon>
        <taxon>Malasseziomycetes</taxon>
        <taxon>Malasseziales</taxon>
        <taxon>Malasseziaceae</taxon>
        <taxon>Malassezia</taxon>
    </lineage>
</organism>
<dbReference type="Proteomes" id="UP000269793">
    <property type="component" value="Chromosome IV"/>
</dbReference>
<accession>A0A3G2S5G0</accession>
<dbReference type="VEuPathDB" id="FungiDB:DNF11_2393"/>
<comment type="similarity">
    <text evidence="1">Belongs to the SHQ1 family.</text>
</comment>
<dbReference type="STRING" id="425264.A0A3G2S5G0"/>
<dbReference type="EMBL" id="CP033151">
    <property type="protein sequence ID" value="AYO43343.1"/>
    <property type="molecule type" value="Genomic_DNA"/>
</dbReference>
<dbReference type="OrthoDB" id="73639at2759"/>
<dbReference type="InterPro" id="IPR007009">
    <property type="entry name" value="Shq1_C"/>
</dbReference>
<evidence type="ECO:0000313" key="4">
    <source>
        <dbReference type="EMBL" id="AYO43343.1"/>
    </source>
</evidence>
<evidence type="ECO:0000259" key="3">
    <source>
        <dbReference type="Pfam" id="PF21413"/>
    </source>
</evidence>
<dbReference type="InterPro" id="IPR039742">
    <property type="entry name" value="Shq1"/>
</dbReference>
<dbReference type="Pfam" id="PF21413">
    <property type="entry name" value="SHQ1-like_CS"/>
    <property type="match status" value="1"/>
</dbReference>
<evidence type="ECO:0000256" key="1">
    <source>
        <dbReference type="ARBA" id="ARBA00005607"/>
    </source>
</evidence>